<dbReference type="InterPro" id="IPR040701">
    <property type="entry name" value="Bact_RF_family2"/>
</dbReference>
<proteinExistence type="predicted"/>
<dbReference type="RefSeq" id="WP_146357680.1">
    <property type="nucleotide sequence ID" value="NZ_VOBR01000025.1"/>
</dbReference>
<organism evidence="1 2">
    <name type="scientific">Lentzea tibetensis</name>
    <dbReference type="NCBI Taxonomy" id="2591470"/>
    <lineage>
        <taxon>Bacteria</taxon>
        <taxon>Bacillati</taxon>
        <taxon>Actinomycetota</taxon>
        <taxon>Actinomycetes</taxon>
        <taxon>Pseudonocardiales</taxon>
        <taxon>Pseudonocardiaceae</taxon>
        <taxon>Lentzea</taxon>
    </lineage>
</organism>
<comment type="caution">
    <text evidence="1">The sequence shown here is derived from an EMBL/GenBank/DDBJ whole genome shotgun (WGS) entry which is preliminary data.</text>
</comment>
<dbReference type="EMBL" id="VOBR01000025">
    <property type="protein sequence ID" value="TWP47578.1"/>
    <property type="molecule type" value="Genomic_DNA"/>
</dbReference>
<protein>
    <submittedName>
        <fullName evidence="1">Uncharacterized protein</fullName>
    </submittedName>
</protein>
<evidence type="ECO:0000313" key="1">
    <source>
        <dbReference type="EMBL" id="TWP47578.1"/>
    </source>
</evidence>
<evidence type="ECO:0000313" key="2">
    <source>
        <dbReference type="Proteomes" id="UP000316639"/>
    </source>
</evidence>
<sequence length="352" mass="37399">MPVRTTPLVGLRDLVEVLRPPHPVASVYIGSGPASAWPARWRRLVDQLRCDGADPATIREVDLALLAAPAITQAGRTAELVVFAGPGLSPRVFRTPGLGHLDLAWFTAPAHVLPLLAWFQDRPPCVVVVAERSGADVHMAPGGNNTISRAQLRFGEESWERNTRTVAKACEAALAQIGARLLVIAGEPDTARVLREGLTPATRAKVTIRRLRGTRTTEVPIVSLASSSAQLWTAEVLSDFTERCRERGLGVEGAHETLAALSRGRVEQLLVEHPEDVSATAWFGPQPTDVIPGDRVPPFAWSARHSGLLADVAVRAALLSGGRVRVVSPGAPGAPDGGIGGVCRSDLAVVRP</sequence>
<dbReference type="AlphaFoldDB" id="A0A563EM61"/>
<reference evidence="1 2" key="1">
    <citation type="submission" date="2019-07" db="EMBL/GenBank/DDBJ databases">
        <title>Lentzea xizangensis sp. nov., isolated from Qinghai-Tibetan Plateau Soils.</title>
        <authorList>
            <person name="Huang J."/>
        </authorList>
    </citation>
    <scope>NUCLEOTIDE SEQUENCE [LARGE SCALE GENOMIC DNA]</scope>
    <source>
        <strain evidence="1 2">FXJ1.1311</strain>
    </source>
</reference>
<name>A0A563EM61_9PSEU</name>
<gene>
    <name evidence="1" type="ORF">FKR81_31975</name>
</gene>
<dbReference type="Proteomes" id="UP000316639">
    <property type="component" value="Unassembled WGS sequence"/>
</dbReference>
<accession>A0A563EM61</accession>
<dbReference type="Pfam" id="PF18844">
    <property type="entry name" value="baeRF_family2"/>
    <property type="match status" value="1"/>
</dbReference>
<keyword evidence="2" id="KW-1185">Reference proteome</keyword>
<dbReference type="OrthoDB" id="5179393at2"/>